<proteinExistence type="predicted"/>
<sequence length="227" mass="24592">MIWISFKEILLESCEGGDDIMSTMGAVSGESRDGAYRAGIEKGERLVNLKLGYASALVCRKSRCGCARASYRREVARLLEALEDGAESALCRAQERTVDGYVAKMGIGVVSEHTSAGDLVCALRGGTLRKEERVGERLHDEARLGESVQHEQRLEGNQDGVKRNRILLSTVSSGTDEGGGTNLSARSTVPRGGAYRGIGDLALERVKWLYWRNNCARNACMIVHAGG</sequence>
<accession>A0A8T1TTJ4</accession>
<dbReference type="AlphaFoldDB" id="A0A8T1TTJ4"/>
<organism evidence="1 2">
    <name type="scientific">Phytophthora cactorum</name>
    <dbReference type="NCBI Taxonomy" id="29920"/>
    <lineage>
        <taxon>Eukaryota</taxon>
        <taxon>Sar</taxon>
        <taxon>Stramenopiles</taxon>
        <taxon>Oomycota</taxon>
        <taxon>Peronosporomycetes</taxon>
        <taxon>Peronosporales</taxon>
        <taxon>Peronosporaceae</taxon>
        <taxon>Phytophthora</taxon>
    </lineage>
</organism>
<evidence type="ECO:0000313" key="2">
    <source>
        <dbReference type="Proteomes" id="UP000688947"/>
    </source>
</evidence>
<reference evidence="1" key="1">
    <citation type="submission" date="2021-01" db="EMBL/GenBank/DDBJ databases">
        <title>Phytophthora aleatoria, a newly-described species from Pinus radiata is distinct from Phytophthora cactorum isolates based on comparative genomics.</title>
        <authorList>
            <person name="Mcdougal R."/>
            <person name="Panda P."/>
            <person name="Williams N."/>
            <person name="Studholme D.J."/>
        </authorList>
    </citation>
    <scope>NUCLEOTIDE SEQUENCE</scope>
    <source>
        <strain evidence="1">NZFS 3830</strain>
    </source>
</reference>
<gene>
    <name evidence="1" type="ORF">JG687_00016541</name>
</gene>
<dbReference type="OrthoDB" id="93062at2759"/>
<dbReference type="EMBL" id="JAENGZ010001685">
    <property type="protein sequence ID" value="KAG6946751.1"/>
    <property type="molecule type" value="Genomic_DNA"/>
</dbReference>
<name>A0A8T1TTJ4_9STRA</name>
<comment type="caution">
    <text evidence="1">The sequence shown here is derived from an EMBL/GenBank/DDBJ whole genome shotgun (WGS) entry which is preliminary data.</text>
</comment>
<dbReference type="VEuPathDB" id="FungiDB:PC110_g20930"/>
<evidence type="ECO:0000313" key="1">
    <source>
        <dbReference type="EMBL" id="KAG6946751.1"/>
    </source>
</evidence>
<protein>
    <submittedName>
        <fullName evidence="1">Uncharacterized protein</fullName>
    </submittedName>
</protein>
<dbReference type="Proteomes" id="UP000688947">
    <property type="component" value="Unassembled WGS sequence"/>
</dbReference>